<organism evidence="6 7">
    <name type="scientific">Enterovirga rhinocerotis</name>
    <dbReference type="NCBI Taxonomy" id="1339210"/>
    <lineage>
        <taxon>Bacteria</taxon>
        <taxon>Pseudomonadati</taxon>
        <taxon>Pseudomonadota</taxon>
        <taxon>Alphaproteobacteria</taxon>
        <taxon>Hyphomicrobiales</taxon>
        <taxon>Methylobacteriaceae</taxon>
        <taxon>Enterovirga</taxon>
    </lineage>
</organism>
<keyword evidence="2" id="KW-0520">NAD</keyword>
<dbReference type="PANTHER" id="PTHR22981">
    <property type="entry name" value="3-HYDROXYISOBUTYRATE DEHYDROGENASE-RELATED"/>
    <property type="match status" value="1"/>
</dbReference>
<dbReference type="EMBL" id="SNZR01000014">
    <property type="protein sequence ID" value="TDR89272.1"/>
    <property type="molecule type" value="Genomic_DNA"/>
</dbReference>
<dbReference type="InterPro" id="IPR006115">
    <property type="entry name" value="6PGDH_NADP-bd"/>
</dbReference>
<evidence type="ECO:0008006" key="8">
    <source>
        <dbReference type="Google" id="ProtNLM"/>
    </source>
</evidence>
<dbReference type="InterPro" id="IPR002204">
    <property type="entry name" value="3-OH-isobutyrate_DH-rel_CS"/>
</dbReference>
<dbReference type="OrthoDB" id="9812907at2"/>
<reference evidence="6 7" key="1">
    <citation type="submission" date="2019-03" db="EMBL/GenBank/DDBJ databases">
        <title>Genomic Encyclopedia of Type Strains, Phase IV (KMG-IV): sequencing the most valuable type-strain genomes for metagenomic binning, comparative biology and taxonomic classification.</title>
        <authorList>
            <person name="Goeker M."/>
        </authorList>
    </citation>
    <scope>NUCLEOTIDE SEQUENCE [LARGE SCALE GENOMIC DNA]</scope>
    <source>
        <strain evidence="6 7">DSM 25903</strain>
    </source>
</reference>
<comment type="caution">
    <text evidence="6">The sequence shown here is derived from an EMBL/GenBank/DDBJ whole genome shotgun (WGS) entry which is preliminary data.</text>
</comment>
<evidence type="ECO:0000313" key="6">
    <source>
        <dbReference type="EMBL" id="TDR89272.1"/>
    </source>
</evidence>
<dbReference type="InterPro" id="IPR015815">
    <property type="entry name" value="HIBADH-related"/>
</dbReference>
<dbReference type="InterPro" id="IPR029154">
    <property type="entry name" value="HIBADH-like_NADP-bd"/>
</dbReference>
<evidence type="ECO:0000256" key="1">
    <source>
        <dbReference type="ARBA" id="ARBA00023002"/>
    </source>
</evidence>
<dbReference type="RefSeq" id="WP_133772868.1">
    <property type="nucleotide sequence ID" value="NZ_SNZR01000014.1"/>
</dbReference>
<dbReference type="Pfam" id="PF14833">
    <property type="entry name" value="NAD_binding_11"/>
    <property type="match status" value="1"/>
</dbReference>
<dbReference type="PROSITE" id="PS00895">
    <property type="entry name" value="3_HYDROXYISOBUT_DH"/>
    <property type="match status" value="1"/>
</dbReference>
<proteinExistence type="predicted"/>
<sequence length="298" mass="30948">MAGTIGFIGLGNMGTPMASRLVDAGYGLVVHDTRDNVIGPFLERGAARAGSAEDVASRAETVLVSLPTPDIVDKVVLGEGGVSGGSKVKTVVDLSTTGPRVAAAISEKLKAKGITFVDCPVSGGVGGAVAGTLAVMVSGPRPTYEQLEPMLKNIGKVFFIGEAPGSAQMMKLCNNLMSAAAMAISTEAIVAGTKAGIDPQVMVDVINVSSGQNTATTQKYPKSMLNRRFDYGFATGLMFKDVRLCLEEMEGMGLDLATAKAVRSVWQKVQDEKGAESDFTRILEVIETPAGVTVGKQS</sequence>
<dbReference type="Proteomes" id="UP000295122">
    <property type="component" value="Unassembled WGS sequence"/>
</dbReference>
<dbReference type="InterPro" id="IPR008927">
    <property type="entry name" value="6-PGluconate_DH-like_C_sf"/>
</dbReference>
<evidence type="ECO:0000256" key="2">
    <source>
        <dbReference type="ARBA" id="ARBA00023027"/>
    </source>
</evidence>
<evidence type="ECO:0000256" key="3">
    <source>
        <dbReference type="PIRSR" id="PIRSR000103-1"/>
    </source>
</evidence>
<dbReference type="Gene3D" id="1.10.1040.10">
    <property type="entry name" value="N-(1-d-carboxylethyl)-l-norvaline Dehydrogenase, domain 2"/>
    <property type="match status" value="1"/>
</dbReference>
<evidence type="ECO:0000259" key="5">
    <source>
        <dbReference type="Pfam" id="PF14833"/>
    </source>
</evidence>
<dbReference type="PIRSF" id="PIRSF000103">
    <property type="entry name" value="HIBADH"/>
    <property type="match status" value="1"/>
</dbReference>
<dbReference type="AlphaFoldDB" id="A0A4R7BVZ5"/>
<gene>
    <name evidence="6" type="ORF">EV668_3762</name>
</gene>
<name>A0A4R7BVZ5_9HYPH</name>
<dbReference type="SUPFAM" id="SSF48179">
    <property type="entry name" value="6-phosphogluconate dehydrogenase C-terminal domain-like"/>
    <property type="match status" value="1"/>
</dbReference>
<dbReference type="GO" id="GO:0016616">
    <property type="term" value="F:oxidoreductase activity, acting on the CH-OH group of donors, NAD or NADP as acceptor"/>
    <property type="evidence" value="ECO:0007669"/>
    <property type="project" value="TreeGrafter"/>
</dbReference>
<dbReference type="Pfam" id="PF03446">
    <property type="entry name" value="NAD_binding_2"/>
    <property type="match status" value="1"/>
</dbReference>
<evidence type="ECO:0000313" key="7">
    <source>
        <dbReference type="Proteomes" id="UP000295122"/>
    </source>
</evidence>
<protein>
    <recommendedName>
        <fullName evidence="8">3-hydroxyisobutyrate dehydrogenase</fullName>
    </recommendedName>
</protein>
<dbReference type="InterPro" id="IPR036291">
    <property type="entry name" value="NAD(P)-bd_dom_sf"/>
</dbReference>
<dbReference type="GO" id="GO:0051287">
    <property type="term" value="F:NAD binding"/>
    <property type="evidence" value="ECO:0007669"/>
    <property type="project" value="InterPro"/>
</dbReference>
<feature type="domain" description="6-phosphogluconate dehydrogenase NADP-binding" evidence="4">
    <location>
        <begin position="4"/>
        <end position="161"/>
    </location>
</feature>
<dbReference type="Gene3D" id="3.40.50.720">
    <property type="entry name" value="NAD(P)-binding Rossmann-like Domain"/>
    <property type="match status" value="1"/>
</dbReference>
<dbReference type="GO" id="GO:0016054">
    <property type="term" value="P:organic acid catabolic process"/>
    <property type="evidence" value="ECO:0007669"/>
    <property type="project" value="UniProtKB-ARBA"/>
</dbReference>
<accession>A0A4R7BVZ5</accession>
<feature type="active site" evidence="3">
    <location>
        <position position="171"/>
    </location>
</feature>
<keyword evidence="7" id="KW-1185">Reference proteome</keyword>
<keyword evidence="1" id="KW-0560">Oxidoreductase</keyword>
<evidence type="ECO:0000259" key="4">
    <source>
        <dbReference type="Pfam" id="PF03446"/>
    </source>
</evidence>
<dbReference type="PANTHER" id="PTHR22981:SF7">
    <property type="entry name" value="3-HYDROXYISOBUTYRATE DEHYDROGENASE, MITOCHONDRIAL"/>
    <property type="match status" value="1"/>
</dbReference>
<dbReference type="GO" id="GO:0050661">
    <property type="term" value="F:NADP binding"/>
    <property type="evidence" value="ECO:0007669"/>
    <property type="project" value="InterPro"/>
</dbReference>
<dbReference type="SUPFAM" id="SSF51735">
    <property type="entry name" value="NAD(P)-binding Rossmann-fold domains"/>
    <property type="match status" value="1"/>
</dbReference>
<feature type="domain" description="3-hydroxyisobutyrate dehydrogenase-like NAD-binding" evidence="5">
    <location>
        <begin position="165"/>
        <end position="285"/>
    </location>
</feature>
<dbReference type="InterPro" id="IPR013328">
    <property type="entry name" value="6PGD_dom2"/>
</dbReference>